<evidence type="ECO:0000256" key="1">
    <source>
        <dbReference type="SAM" id="Phobius"/>
    </source>
</evidence>
<evidence type="ECO:0000313" key="3">
    <source>
        <dbReference type="Proteomes" id="UP001242045"/>
    </source>
</evidence>
<comment type="caution">
    <text evidence="2">The sequence shown here is derived from an EMBL/GenBank/DDBJ whole genome shotgun (WGS) entry which is preliminary data.</text>
</comment>
<dbReference type="AlphaFoldDB" id="A0AAW8D620"/>
<organism evidence="2 3">
    <name type="scientific">Variovorax boronicumulans</name>
    <dbReference type="NCBI Taxonomy" id="436515"/>
    <lineage>
        <taxon>Bacteria</taxon>
        <taxon>Pseudomonadati</taxon>
        <taxon>Pseudomonadota</taxon>
        <taxon>Betaproteobacteria</taxon>
        <taxon>Burkholderiales</taxon>
        <taxon>Comamonadaceae</taxon>
        <taxon>Variovorax</taxon>
    </lineage>
</organism>
<evidence type="ECO:0008006" key="4">
    <source>
        <dbReference type="Google" id="ProtNLM"/>
    </source>
</evidence>
<feature type="transmembrane region" description="Helical" evidence="1">
    <location>
        <begin position="6"/>
        <end position="29"/>
    </location>
</feature>
<dbReference type="EMBL" id="JAUSRD010000013">
    <property type="protein sequence ID" value="MDP9895699.1"/>
    <property type="molecule type" value="Genomic_DNA"/>
</dbReference>
<dbReference type="Proteomes" id="UP001242045">
    <property type="component" value="Unassembled WGS sequence"/>
</dbReference>
<keyword evidence="1" id="KW-1133">Transmembrane helix</keyword>
<gene>
    <name evidence="2" type="ORF">J2W31_004826</name>
</gene>
<accession>A0AAW8D620</accession>
<keyword evidence="1" id="KW-0812">Transmembrane</keyword>
<proteinExistence type="predicted"/>
<dbReference type="RefSeq" id="WP_306879290.1">
    <property type="nucleotide sequence ID" value="NZ_JAUSRD010000013.1"/>
</dbReference>
<reference evidence="2" key="1">
    <citation type="submission" date="2023-07" db="EMBL/GenBank/DDBJ databases">
        <title>Sorghum-associated microbial communities from plants grown in Nebraska, USA.</title>
        <authorList>
            <person name="Schachtman D."/>
        </authorList>
    </citation>
    <scope>NUCLEOTIDE SEQUENCE</scope>
    <source>
        <strain evidence="2">DS3754</strain>
    </source>
</reference>
<protein>
    <recommendedName>
        <fullName evidence="4">DUF2726 domain-containing protein</fullName>
    </recommendedName>
</protein>
<evidence type="ECO:0000313" key="2">
    <source>
        <dbReference type="EMBL" id="MDP9895699.1"/>
    </source>
</evidence>
<sequence length="145" mass="15661">MWFETLLWIVFAVVMSAVIVTAVSVAIVASRENRIYSAEEKTWKRLAQHGVPAEAIVESVKRSAHELTRGGSQGQTVLAVEMSLKVFDGAGGSNPAVVRTLVDEALLPQFCIAGTRVHLLRDPHDASSLAIDRTRTPLEIARAAG</sequence>
<keyword evidence="1" id="KW-0472">Membrane</keyword>
<name>A0AAW8D620_9BURK</name>